<dbReference type="GeneID" id="80538241"/>
<dbReference type="Pfam" id="PF17577">
    <property type="entry name" value="ETM"/>
    <property type="match status" value="1"/>
</dbReference>
<sequence length="109" mass="12180">MDALQSVRVRIDKHHACRRALFEAPNFASFTFDRLKANASIVHIEISGLRRPYECFGKMVIGDAVVHVHERSASGKILVPVGGTVDFFTAVFKTGLDFFKLNVYVVARV</sequence>
<organism evidence="1 2">
    <name type="scientific">Dione juno nucleopolyhedrovirus</name>
    <dbReference type="NCBI Taxonomy" id="2594175"/>
    <lineage>
        <taxon>Viruses</taxon>
        <taxon>Viruses incertae sedis</taxon>
        <taxon>Naldaviricetes</taxon>
        <taxon>Lefavirales</taxon>
        <taxon>Baculoviridae</taxon>
        <taxon>Alphabaculovirus</taxon>
        <taxon>Alphabaculovirus dijunonis</taxon>
    </lineage>
</organism>
<dbReference type="KEGG" id="vg:80538241"/>
<dbReference type="InterPro" id="IPR035147">
    <property type="entry name" value="ETM"/>
</dbReference>
<protein>
    <submittedName>
        <fullName evidence="1">ETM</fullName>
    </submittedName>
</protein>
<evidence type="ECO:0000313" key="1">
    <source>
        <dbReference type="EMBL" id="QDL56988.1"/>
    </source>
</evidence>
<dbReference type="EMBL" id="MK558262">
    <property type="protein sequence ID" value="QDL56988.1"/>
    <property type="molecule type" value="Genomic_DNA"/>
</dbReference>
<keyword evidence="2" id="KW-1185">Reference proteome</keyword>
<dbReference type="RefSeq" id="YP_010799862.1">
    <property type="nucleotide sequence ID" value="NC_076692.1"/>
</dbReference>
<gene>
    <name evidence="1" type="primary">etm</name>
    <name evidence="1" type="ORF">DijuNPV-ORF-110</name>
</gene>
<proteinExistence type="predicted"/>
<accession>A0AAE6H389</accession>
<name>A0AAE6H389_9ABAC</name>
<reference evidence="1" key="1">
    <citation type="journal article" date="2019" name="Viruses">
        <title>A Nymphalid-Infecting Group I Alphabaculovirus Isolated from the Major Passion Fruit Caterpillar Pest Dione juno juno (Lepidoptera: Nymphalidae).</title>
        <authorList>
            <person name="Ribeiro B.M."/>
            <person name="Dos Santos E.R."/>
            <person name="Trentin L.B."/>
            <person name="da Silva L.A."/>
            <person name="de Melo F.L."/>
            <person name="Kitajima E.W."/>
            <person name="Ardisson-Araujo D.M.P."/>
        </authorList>
    </citation>
    <scope>NUCLEOTIDE SEQUENCE</scope>
    <source>
        <strain evidence="1">Araguari-MG</strain>
    </source>
</reference>
<dbReference type="Proteomes" id="UP000831804">
    <property type="component" value="Segment"/>
</dbReference>
<evidence type="ECO:0000313" key="2">
    <source>
        <dbReference type="Proteomes" id="UP000831804"/>
    </source>
</evidence>